<evidence type="ECO:0000256" key="3">
    <source>
        <dbReference type="ARBA" id="ARBA00022989"/>
    </source>
</evidence>
<comment type="subcellular location">
    <subcellularLocation>
        <location evidence="1">Membrane</location>
        <topology evidence="1">Multi-pass membrane protein</topology>
    </subcellularLocation>
</comment>
<sequence length="344" mass="39033">MVLSITPFLVKQNHLIKFLNGAALLVLCLLLPCYTFGDASSDYYNSGPVFAMLLWYIDFVLCTPREGDGAPAFQGKRWEALTIYQRLAWAFRLMLPTQRGIGWNWQIKDVPPGHSNAWQHAQWAIFYYAQSVVMLIILGASLEGQGLLANAIVGWSGAIWVWDRLNCAYSVVAALTIALRICEPWEWPPLMGSLKDAWTVRRMWSAVYHQSMRRMLSQPALRLTRLLGIRKGSTFSGSAQLFISFGISCFFHQYQMFTTRHSVMHEFSFFMLQPLAITLEDAVLKWTGGAGPRSHAIGYAWIVLWFSISLPIYITDLTATGIVTDWVFGAQPLELGVHIVTRWR</sequence>
<feature type="transmembrane region" description="Helical" evidence="5">
    <location>
        <begin position="18"/>
        <end position="37"/>
    </location>
</feature>
<evidence type="ECO:0000313" key="8">
    <source>
        <dbReference type="Proteomes" id="UP000503462"/>
    </source>
</evidence>
<evidence type="ECO:0000256" key="5">
    <source>
        <dbReference type="SAM" id="Phobius"/>
    </source>
</evidence>
<organism evidence="7 8">
    <name type="scientific">Peltaster fructicola</name>
    <dbReference type="NCBI Taxonomy" id="286661"/>
    <lineage>
        <taxon>Eukaryota</taxon>
        <taxon>Fungi</taxon>
        <taxon>Dikarya</taxon>
        <taxon>Ascomycota</taxon>
        <taxon>Pezizomycotina</taxon>
        <taxon>Dothideomycetes</taxon>
        <taxon>Dothideomycetes incertae sedis</taxon>
        <taxon>Peltaster</taxon>
    </lineage>
</organism>
<keyword evidence="8" id="KW-1185">Reference proteome</keyword>
<name>A0A6H0XPR8_9PEZI</name>
<gene>
    <name evidence="7" type="ORF">AMS68_002145</name>
</gene>
<evidence type="ECO:0000259" key="6">
    <source>
        <dbReference type="Pfam" id="PF13813"/>
    </source>
</evidence>
<dbReference type="Proteomes" id="UP000503462">
    <property type="component" value="Chromosome 2"/>
</dbReference>
<keyword evidence="2 5" id="KW-0812">Transmembrane</keyword>
<feature type="transmembrane region" description="Helical" evidence="5">
    <location>
        <begin position="235"/>
        <end position="255"/>
    </location>
</feature>
<feature type="domain" description="Wax synthase" evidence="6">
    <location>
        <begin position="187"/>
        <end position="271"/>
    </location>
</feature>
<keyword evidence="4 5" id="KW-0472">Membrane</keyword>
<dbReference type="OrthoDB" id="1077582at2759"/>
<proteinExistence type="predicted"/>
<keyword evidence="3 5" id="KW-1133">Transmembrane helix</keyword>
<evidence type="ECO:0000256" key="2">
    <source>
        <dbReference type="ARBA" id="ARBA00022692"/>
    </source>
</evidence>
<dbReference type="AlphaFoldDB" id="A0A6H0XPR8"/>
<dbReference type="InterPro" id="IPR032805">
    <property type="entry name" value="Wax_synthase_dom"/>
</dbReference>
<evidence type="ECO:0000313" key="7">
    <source>
        <dbReference type="EMBL" id="QIW96627.1"/>
    </source>
</evidence>
<reference evidence="7 8" key="1">
    <citation type="journal article" date="2016" name="Sci. Rep.">
        <title>Peltaster fructicola genome reveals evolution from an invasive phytopathogen to an ectophytic parasite.</title>
        <authorList>
            <person name="Xu C."/>
            <person name="Chen H."/>
            <person name="Gleason M.L."/>
            <person name="Xu J.R."/>
            <person name="Liu H."/>
            <person name="Zhang R."/>
            <person name="Sun G."/>
        </authorList>
    </citation>
    <scope>NUCLEOTIDE SEQUENCE [LARGE SCALE GENOMIC DNA]</scope>
    <source>
        <strain evidence="7 8">LNHT1506</strain>
    </source>
</reference>
<dbReference type="EMBL" id="CP051140">
    <property type="protein sequence ID" value="QIW96627.1"/>
    <property type="molecule type" value="Genomic_DNA"/>
</dbReference>
<dbReference type="Pfam" id="PF13813">
    <property type="entry name" value="MBOAT_2"/>
    <property type="match status" value="1"/>
</dbReference>
<dbReference type="GO" id="GO:0016020">
    <property type="term" value="C:membrane"/>
    <property type="evidence" value="ECO:0007669"/>
    <property type="project" value="UniProtKB-SubCell"/>
</dbReference>
<evidence type="ECO:0000256" key="1">
    <source>
        <dbReference type="ARBA" id="ARBA00004141"/>
    </source>
</evidence>
<evidence type="ECO:0000256" key="4">
    <source>
        <dbReference type="ARBA" id="ARBA00023136"/>
    </source>
</evidence>
<feature type="transmembrane region" description="Helical" evidence="5">
    <location>
        <begin position="296"/>
        <end position="314"/>
    </location>
</feature>
<protein>
    <recommendedName>
        <fullName evidence="6">Wax synthase domain-containing protein</fullName>
    </recommendedName>
</protein>
<accession>A0A6H0XPR8</accession>